<accession>A0A0G2FUB5</accession>
<evidence type="ECO:0000313" key="3">
    <source>
        <dbReference type="Proteomes" id="UP000034680"/>
    </source>
</evidence>
<evidence type="ECO:0000313" key="2">
    <source>
        <dbReference type="EMBL" id="KKY37762.1"/>
    </source>
</evidence>
<evidence type="ECO:0000259" key="1">
    <source>
        <dbReference type="PROSITE" id="PS50206"/>
    </source>
</evidence>
<dbReference type="PROSITE" id="PS50206">
    <property type="entry name" value="RHODANESE_3"/>
    <property type="match status" value="1"/>
</dbReference>
<reference evidence="2 3" key="1">
    <citation type="submission" date="2015-05" db="EMBL/GenBank/DDBJ databases">
        <title>Distinctive expansion of gene families associated with plant cell wall degradation and secondary metabolism in the genomes of grapevine trunk pathogens.</title>
        <authorList>
            <person name="Lawrence D.P."/>
            <person name="Travadon R."/>
            <person name="Rolshausen P.E."/>
            <person name="Baumgartner K."/>
        </authorList>
    </citation>
    <scope>NUCLEOTIDE SEQUENCE [LARGE SCALE GENOMIC DNA]</scope>
    <source>
        <strain evidence="2">DA912</strain>
    </source>
</reference>
<comment type="caution">
    <text evidence="2">The sequence shown here is derived from an EMBL/GenBank/DDBJ whole genome shotgun (WGS) entry which is preliminary data.</text>
</comment>
<organism evidence="2 3">
    <name type="scientific">Diaporthe ampelina</name>
    <dbReference type="NCBI Taxonomy" id="1214573"/>
    <lineage>
        <taxon>Eukaryota</taxon>
        <taxon>Fungi</taxon>
        <taxon>Dikarya</taxon>
        <taxon>Ascomycota</taxon>
        <taxon>Pezizomycotina</taxon>
        <taxon>Sordariomycetes</taxon>
        <taxon>Sordariomycetidae</taxon>
        <taxon>Diaporthales</taxon>
        <taxon>Diaporthaceae</taxon>
        <taxon>Diaporthe</taxon>
    </lineage>
</organism>
<dbReference type="OrthoDB" id="5244448at2759"/>
<dbReference type="AlphaFoldDB" id="A0A0G2FUB5"/>
<gene>
    <name evidence="2" type="ORF">UCDDA912_g02197</name>
</gene>
<dbReference type="EMBL" id="LCUC01000068">
    <property type="protein sequence ID" value="KKY37762.1"/>
    <property type="molecule type" value="Genomic_DNA"/>
</dbReference>
<proteinExistence type="predicted"/>
<protein>
    <recommendedName>
        <fullName evidence="1">Rhodanese domain-containing protein</fullName>
    </recommendedName>
</protein>
<name>A0A0G2FUB5_9PEZI</name>
<keyword evidence="3" id="KW-1185">Reference proteome</keyword>
<sequence length="130" mass="14970">MTERFVSVDMGGNYPHSPKEMIKLYHNLYHLKNGLVAWKTQVERMLPSCDEFKSMPGGDVDIDPKVYLHRLIDDYETRIHDCEALLEGGSFSFQIAISYQSRHDAEVAIRDGAFKRVKEQVIARLAAQKR</sequence>
<dbReference type="Proteomes" id="UP000034680">
    <property type="component" value="Unassembled WGS sequence"/>
</dbReference>
<reference evidence="2 3" key="2">
    <citation type="submission" date="2015-05" db="EMBL/GenBank/DDBJ databases">
        <authorList>
            <person name="Morales-Cruz A."/>
            <person name="Amrine K.C."/>
            <person name="Cantu D."/>
        </authorList>
    </citation>
    <scope>NUCLEOTIDE SEQUENCE [LARGE SCALE GENOMIC DNA]</scope>
    <source>
        <strain evidence="2">DA912</strain>
    </source>
</reference>
<dbReference type="InterPro" id="IPR001763">
    <property type="entry name" value="Rhodanese-like_dom"/>
</dbReference>
<feature type="domain" description="Rhodanese" evidence="1">
    <location>
        <begin position="25"/>
        <end position="47"/>
    </location>
</feature>